<evidence type="ECO:0000256" key="3">
    <source>
        <dbReference type="SAM" id="SignalP"/>
    </source>
</evidence>
<feature type="signal peptide" evidence="3">
    <location>
        <begin position="1"/>
        <end position="22"/>
    </location>
</feature>
<keyword evidence="2" id="KW-0626">Porin</keyword>
<dbReference type="KEGG" id="tput:QJT81_00090"/>
<dbReference type="Gene3D" id="2.40.160.20">
    <property type="match status" value="1"/>
</dbReference>
<dbReference type="EMBL" id="CP124756">
    <property type="protein sequence ID" value="WGZ94424.1"/>
    <property type="molecule type" value="Genomic_DNA"/>
</dbReference>
<dbReference type="Pfam" id="PF01389">
    <property type="entry name" value="OmpA_membrane"/>
    <property type="match status" value="1"/>
</dbReference>
<evidence type="ECO:0000313" key="5">
    <source>
        <dbReference type="EMBL" id="WGZ94424.1"/>
    </source>
</evidence>
<organism evidence="5">
    <name type="scientific">Candidatus Thiothrix putei</name>
    <dbReference type="NCBI Taxonomy" id="3080811"/>
    <lineage>
        <taxon>Bacteria</taxon>
        <taxon>Pseudomonadati</taxon>
        <taxon>Pseudomonadota</taxon>
        <taxon>Gammaproteobacteria</taxon>
        <taxon>Thiotrichales</taxon>
        <taxon>Thiotrichaceae</taxon>
        <taxon>Thiothrix</taxon>
    </lineage>
</organism>
<dbReference type="PROSITE" id="PS51257">
    <property type="entry name" value="PROKAR_LIPOPROTEIN"/>
    <property type="match status" value="1"/>
</dbReference>
<evidence type="ECO:0000259" key="4">
    <source>
        <dbReference type="Pfam" id="PF01389"/>
    </source>
</evidence>
<keyword evidence="2" id="KW-0812">Transmembrane</keyword>
<dbReference type="AlphaFoldDB" id="A0AA95KIK9"/>
<proteinExistence type="inferred from homology"/>
<sequence length="246" mass="26203">MKTLRALNTALVIMFSCGTVNAGGYSFYVGAAPGKTFNNGSGNQLCETCADYPLEVTDNDTGYKVYAGLNLTDKLAIEGEYADLGKTYAVSGTNNTGSTGTIAMTDNLDVVSLAYFPSSRFNNAFQETTGVGVSLKASTPVNAGSTKLFGKAGVFAWKNANYIDYTRTGSGSEVHETEDNGVSPVVGVGAEHAISNHWRVRGGWDHYFKVGQGEPFLHTDSSGNYADLQSVDTDVDMAYLGMTYDF</sequence>
<dbReference type="GO" id="GO:0015288">
    <property type="term" value="F:porin activity"/>
    <property type="evidence" value="ECO:0007669"/>
    <property type="project" value="UniProtKB-KW"/>
</dbReference>
<dbReference type="InterPro" id="IPR011250">
    <property type="entry name" value="OMP/PagP_B-barrel"/>
</dbReference>
<reference evidence="5" key="2">
    <citation type="submission" date="2023-04" db="EMBL/GenBank/DDBJ databases">
        <authorList>
            <person name="Beletskiy A.V."/>
            <person name="Mardanov A.V."/>
            <person name="Ravin N.V."/>
        </authorList>
    </citation>
    <scope>NUCLEOTIDE SEQUENCE</scope>
    <source>
        <strain evidence="5">GKL-02</strain>
    </source>
</reference>
<gene>
    <name evidence="5" type="ORF">QJT81_00090</name>
</gene>
<feature type="domain" description="Outer membrane protein OmpA-like transmembrane" evidence="4">
    <location>
        <begin position="27"/>
        <end position="245"/>
    </location>
</feature>
<keyword evidence="2" id="KW-0813">Transport</keyword>
<evidence type="ECO:0000256" key="1">
    <source>
        <dbReference type="ARBA" id="ARBA00005710"/>
    </source>
</evidence>
<feature type="chain" id="PRO_5041696832" evidence="3">
    <location>
        <begin position="23"/>
        <end position="246"/>
    </location>
</feature>
<evidence type="ECO:0000256" key="2">
    <source>
        <dbReference type="ARBA" id="ARBA00023114"/>
    </source>
</evidence>
<keyword evidence="3" id="KW-0732">Signal</keyword>
<reference evidence="5" key="1">
    <citation type="journal article" date="2023" name="Int. J. Mol. Sci.">
        <title>Metagenomics Revealed a New Genus 'Candidatus Thiocaldithrix dubininis' gen. nov., sp. nov. and a New Species 'Candidatus Thiothrix putei' sp. nov. in the Family Thiotrichaceae, Some Members of Which Have Traits of Both Na+- and H+-Motive Energetics.</title>
        <authorList>
            <person name="Ravin N.V."/>
            <person name="Muntyan M.S."/>
            <person name="Smolyakov D.D."/>
            <person name="Rudenko T.S."/>
            <person name="Beletsky A.V."/>
            <person name="Mardanov A.V."/>
            <person name="Grabovich M.Y."/>
        </authorList>
    </citation>
    <scope>NUCLEOTIDE SEQUENCE</scope>
    <source>
        <strain evidence="5">GKL-02</strain>
    </source>
</reference>
<dbReference type="Proteomes" id="UP001301326">
    <property type="component" value="Chromosome"/>
</dbReference>
<accession>A0AA95KIK9</accession>
<dbReference type="GO" id="GO:0009279">
    <property type="term" value="C:cell outer membrane"/>
    <property type="evidence" value="ECO:0007669"/>
    <property type="project" value="InterPro"/>
</dbReference>
<dbReference type="InterPro" id="IPR000498">
    <property type="entry name" value="OmpA-like_TM_dom"/>
</dbReference>
<protein>
    <submittedName>
        <fullName evidence="5">Outer membrane beta-barrel protein</fullName>
    </submittedName>
</protein>
<dbReference type="SUPFAM" id="SSF56925">
    <property type="entry name" value="OMPA-like"/>
    <property type="match status" value="1"/>
</dbReference>
<keyword evidence="2" id="KW-0406">Ion transport</keyword>
<dbReference type="GO" id="GO:0046930">
    <property type="term" value="C:pore complex"/>
    <property type="evidence" value="ECO:0007669"/>
    <property type="project" value="UniProtKB-KW"/>
</dbReference>
<comment type="similarity">
    <text evidence="1">Belongs to the outer membrane OOP (TC 1.B.6) superfamily. OmpA family.</text>
</comment>
<name>A0AA95KIK9_9GAMM</name>